<dbReference type="InterPro" id="IPR050954">
    <property type="entry name" value="ET_IronSulfur_Cluster-Binding"/>
</dbReference>
<dbReference type="GO" id="GO:0046872">
    <property type="term" value="F:metal ion binding"/>
    <property type="evidence" value="ECO:0007669"/>
    <property type="project" value="UniProtKB-KW"/>
</dbReference>
<evidence type="ECO:0000259" key="6">
    <source>
        <dbReference type="PROSITE" id="PS51379"/>
    </source>
</evidence>
<evidence type="ECO:0000256" key="1">
    <source>
        <dbReference type="ARBA" id="ARBA00022485"/>
    </source>
</evidence>
<evidence type="ECO:0000256" key="2">
    <source>
        <dbReference type="ARBA" id="ARBA00022723"/>
    </source>
</evidence>
<gene>
    <name evidence="7" type="ORF">SAMN05444422_11529</name>
</gene>
<keyword evidence="1" id="KW-0004">4Fe-4S</keyword>
<reference evidence="8" key="1">
    <citation type="submission" date="2016-10" db="EMBL/GenBank/DDBJ databases">
        <authorList>
            <person name="Varghese N."/>
            <person name="Submissions S."/>
        </authorList>
    </citation>
    <scope>NUCLEOTIDE SEQUENCE [LARGE SCALE GENOMIC DNA]</scope>
    <source>
        <strain evidence="8">DSM 13078</strain>
    </source>
</reference>
<dbReference type="CDD" id="cd10551">
    <property type="entry name" value="PsrB"/>
    <property type="match status" value="1"/>
</dbReference>
<organism evidence="7 8">
    <name type="scientific">Natronobacterium haloterrestre</name>
    <name type="common">Halobiforma haloterrestris</name>
    <dbReference type="NCBI Taxonomy" id="148448"/>
    <lineage>
        <taxon>Archaea</taxon>
        <taxon>Methanobacteriati</taxon>
        <taxon>Methanobacteriota</taxon>
        <taxon>Stenosarchaea group</taxon>
        <taxon>Halobacteria</taxon>
        <taxon>Halobacteriales</taxon>
        <taxon>Natrialbaceae</taxon>
        <taxon>Natronobacterium</taxon>
    </lineage>
</organism>
<dbReference type="PROSITE" id="PS00198">
    <property type="entry name" value="4FE4S_FER_1"/>
    <property type="match status" value="1"/>
</dbReference>
<keyword evidence="3" id="KW-0408">Iron</keyword>
<feature type="region of interest" description="Disordered" evidence="5">
    <location>
        <begin position="268"/>
        <end position="290"/>
    </location>
</feature>
<proteinExistence type="predicted"/>
<feature type="compositionally biased region" description="Basic and acidic residues" evidence="5">
    <location>
        <begin position="91"/>
        <end position="106"/>
    </location>
</feature>
<dbReference type="RefSeq" id="WP_089789798.1">
    <property type="nucleotide sequence ID" value="NZ_FOKW01000015.1"/>
</dbReference>
<feature type="compositionally biased region" description="Acidic residues" evidence="5">
    <location>
        <begin position="20"/>
        <end position="40"/>
    </location>
</feature>
<feature type="domain" description="4Fe-4S ferredoxin-type" evidence="6">
    <location>
        <begin position="154"/>
        <end position="183"/>
    </location>
</feature>
<dbReference type="SUPFAM" id="SSF54862">
    <property type="entry name" value="4Fe-4S ferredoxins"/>
    <property type="match status" value="1"/>
</dbReference>
<evidence type="ECO:0000313" key="7">
    <source>
        <dbReference type="EMBL" id="SFC69541.1"/>
    </source>
</evidence>
<keyword evidence="2" id="KW-0479">Metal-binding</keyword>
<name>A0A1I1L966_NATHA</name>
<evidence type="ECO:0000313" key="8">
    <source>
        <dbReference type="Proteomes" id="UP000199161"/>
    </source>
</evidence>
<dbReference type="EMBL" id="FOKW01000015">
    <property type="protein sequence ID" value="SFC69541.1"/>
    <property type="molecule type" value="Genomic_DNA"/>
</dbReference>
<feature type="region of interest" description="Disordered" evidence="5">
    <location>
        <begin position="88"/>
        <end position="107"/>
    </location>
</feature>
<keyword evidence="4" id="KW-0411">Iron-sulfur</keyword>
<feature type="compositionally biased region" description="Basic and acidic residues" evidence="5">
    <location>
        <begin position="139"/>
        <end position="151"/>
    </location>
</feature>
<protein>
    <submittedName>
        <fullName evidence="7">Prokaryotic molybdopterin-containing oxidoreductase family, iron-sulfur binding subunit</fullName>
    </submittedName>
</protein>
<dbReference type="InterPro" id="IPR017900">
    <property type="entry name" value="4Fe4S_Fe_S_CS"/>
</dbReference>
<dbReference type="InterPro" id="IPR031604">
    <property type="entry name" value="Ferredoxin_N"/>
</dbReference>
<dbReference type="AlphaFoldDB" id="A0A1I1L966"/>
<evidence type="ECO:0000256" key="4">
    <source>
        <dbReference type="ARBA" id="ARBA00023014"/>
    </source>
</evidence>
<dbReference type="Pfam" id="PF12797">
    <property type="entry name" value="Fer4_2"/>
    <property type="match status" value="1"/>
</dbReference>
<dbReference type="PROSITE" id="PS51379">
    <property type="entry name" value="4FE4S_FER_2"/>
    <property type="match status" value="2"/>
</dbReference>
<keyword evidence="8" id="KW-1185">Reference proteome</keyword>
<feature type="region of interest" description="Disordered" evidence="5">
    <location>
        <begin position="132"/>
        <end position="151"/>
    </location>
</feature>
<feature type="domain" description="4Fe-4S ferredoxin-type" evidence="6">
    <location>
        <begin position="231"/>
        <end position="260"/>
    </location>
</feature>
<evidence type="ECO:0000256" key="3">
    <source>
        <dbReference type="ARBA" id="ARBA00023004"/>
    </source>
</evidence>
<dbReference type="Gene3D" id="3.30.70.20">
    <property type="match status" value="2"/>
</dbReference>
<dbReference type="InterPro" id="IPR017896">
    <property type="entry name" value="4Fe4S_Fe-S-bd"/>
</dbReference>
<feature type="region of interest" description="Disordered" evidence="5">
    <location>
        <begin position="1"/>
        <end position="48"/>
    </location>
</feature>
<evidence type="ECO:0000256" key="5">
    <source>
        <dbReference type="SAM" id="MobiDB-lite"/>
    </source>
</evidence>
<dbReference type="PANTHER" id="PTHR43177">
    <property type="entry name" value="PROTEIN NRFC"/>
    <property type="match status" value="1"/>
</dbReference>
<dbReference type="Proteomes" id="UP000199161">
    <property type="component" value="Unassembled WGS sequence"/>
</dbReference>
<dbReference type="GO" id="GO:0016491">
    <property type="term" value="F:oxidoreductase activity"/>
    <property type="evidence" value="ECO:0007669"/>
    <property type="project" value="UniProtKB-ARBA"/>
</dbReference>
<dbReference type="GO" id="GO:0051539">
    <property type="term" value="F:4 iron, 4 sulfur cluster binding"/>
    <property type="evidence" value="ECO:0007669"/>
    <property type="project" value="UniProtKB-KW"/>
</dbReference>
<dbReference type="OrthoDB" id="2837at2157"/>
<sequence length="360" mass="39559">MSESEAADEPMPTIPGSSGDDSEDSEDFDDSYDEMVDVEATDPRVELEKTTYRTDLGIEMAEDARRVSRGELSSAAYWEKYDDDAATEFGDDYRETPNPAVDRDDGTIDEETAETLGCSVGSMASVAAALEASENAADAESKSDGDGDGDDPRWGMVIDLQKCVGCESCTVACKAENRTPPGVSYNVVLEREEGEYPNVSRTNVPRPCMQCEKPPCVQVCPVSATYKMDNGVVNIDYDRCIGCRYCMVACPYDARYFDFGENYDGEFDEGGEVTSPEYGTDRGPREDGESPVGNVRKCNFCHHRLERGEEPACVETCVGDARYMGDLEDTDSDVNELASSSRAFQLKEKEGTDPNVYYLK</sequence>
<dbReference type="PANTHER" id="PTHR43177:SF3">
    <property type="entry name" value="PROTEIN NRFC HOMOLOG"/>
    <property type="match status" value="1"/>
</dbReference>
<feature type="compositionally biased region" description="Basic and acidic residues" evidence="5">
    <location>
        <begin position="279"/>
        <end position="288"/>
    </location>
</feature>
<dbReference type="Pfam" id="PF16947">
    <property type="entry name" value="Ferredoxin_N"/>
    <property type="match status" value="1"/>
</dbReference>
<accession>A0A1I1L966</accession>
<dbReference type="Pfam" id="PF13247">
    <property type="entry name" value="Fer4_11"/>
    <property type="match status" value="2"/>
</dbReference>